<dbReference type="PANTHER" id="PTHR30015:SF6">
    <property type="entry name" value="SLL1429 PROTEIN"/>
    <property type="match status" value="1"/>
</dbReference>
<dbReference type="Gene3D" id="3.40.50.10140">
    <property type="entry name" value="Toll/interleukin-1 receptor homology (TIR) domain"/>
    <property type="match status" value="1"/>
</dbReference>
<feature type="domain" description="TIR" evidence="1">
    <location>
        <begin position="4"/>
        <end position="158"/>
    </location>
</feature>
<dbReference type="Proteomes" id="UP000468707">
    <property type="component" value="Unassembled WGS sequence"/>
</dbReference>
<dbReference type="Pfam" id="PF04471">
    <property type="entry name" value="Mrr_cat"/>
    <property type="match status" value="1"/>
</dbReference>
<reference evidence="2 3" key="1">
    <citation type="submission" date="2020-01" db="EMBL/GenBank/DDBJ databases">
        <title>Muricauda sediminis sp.nov. 40Bstr401.</title>
        <authorList>
            <person name="Xue Z."/>
            <person name="Zhu S."/>
            <person name="Ren N."/>
            <person name="Chen T."/>
            <person name="Chen X."/>
            <person name="Chen J."/>
            <person name="Yang J."/>
        </authorList>
    </citation>
    <scope>NUCLEOTIDE SEQUENCE [LARGE SCALE GENOMIC DNA]</scope>
    <source>
        <strain evidence="2 3">40Bstr401</strain>
    </source>
</reference>
<dbReference type="PROSITE" id="PS50104">
    <property type="entry name" value="TIR"/>
    <property type="match status" value="1"/>
</dbReference>
<dbReference type="InterPro" id="IPR011335">
    <property type="entry name" value="Restrct_endonuc-II-like"/>
</dbReference>
<dbReference type="SUPFAM" id="SSF52200">
    <property type="entry name" value="Toll/Interleukin receptor TIR domain"/>
    <property type="match status" value="1"/>
</dbReference>
<dbReference type="Gene3D" id="3.40.1350.10">
    <property type="match status" value="1"/>
</dbReference>
<keyword evidence="3" id="KW-1185">Reference proteome</keyword>
<dbReference type="PANTHER" id="PTHR30015">
    <property type="entry name" value="MRR RESTRICTION SYSTEM PROTEIN"/>
    <property type="match status" value="1"/>
</dbReference>
<evidence type="ECO:0000313" key="3">
    <source>
        <dbReference type="Proteomes" id="UP000468707"/>
    </source>
</evidence>
<sequence>MRNNRNRVFISYNHRDSPIAHRISDSLQRENIDVVFDYKDISIGENVFDQIRYMYETSETVIVLLSQSLFASDYFRFEFPKYFFDEARKRKINIIPVLVEKCQIPSDFLEYEIINLTNDFEKGLQKIVQKLKIIPEISFDQFSPLDFEEFTYDLLKAYGFKNIQREQQVNDVGIDFIAESYNKDAFGFPNKEVWMIETKFYREERFSINSLHRIIESFNYINRIDAKILLITNSVLTSVAEEYIEDAQRSRNIEIKVLDGAKLKKVVSKRKRLLNKYFLR</sequence>
<organism evidence="2 3">
    <name type="scientific">Flagellimonas sediminis</name>
    <dbReference type="NCBI Taxonomy" id="2696468"/>
    <lineage>
        <taxon>Bacteria</taxon>
        <taxon>Pseudomonadati</taxon>
        <taxon>Bacteroidota</taxon>
        <taxon>Flavobacteriia</taxon>
        <taxon>Flavobacteriales</taxon>
        <taxon>Flavobacteriaceae</taxon>
        <taxon>Flagellimonas</taxon>
    </lineage>
</organism>
<dbReference type="EMBL" id="JAAAMI010000003">
    <property type="protein sequence ID" value="NDV43090.1"/>
    <property type="molecule type" value="Genomic_DNA"/>
</dbReference>
<proteinExistence type="predicted"/>
<dbReference type="GO" id="GO:0009307">
    <property type="term" value="P:DNA restriction-modification system"/>
    <property type="evidence" value="ECO:0007669"/>
    <property type="project" value="InterPro"/>
</dbReference>
<dbReference type="Pfam" id="PF13676">
    <property type="entry name" value="TIR_2"/>
    <property type="match status" value="1"/>
</dbReference>
<dbReference type="RefSeq" id="WP_163634517.1">
    <property type="nucleotide sequence ID" value="NZ_JAAAMI010000003.1"/>
</dbReference>
<evidence type="ECO:0000313" key="2">
    <source>
        <dbReference type="EMBL" id="NDV43090.1"/>
    </source>
</evidence>
<dbReference type="InterPro" id="IPR011856">
    <property type="entry name" value="tRNA_endonuc-like_dom_sf"/>
</dbReference>
<dbReference type="GO" id="GO:0003677">
    <property type="term" value="F:DNA binding"/>
    <property type="evidence" value="ECO:0007669"/>
    <property type="project" value="InterPro"/>
</dbReference>
<accession>A0A6I5L230</accession>
<protein>
    <submittedName>
        <fullName evidence="2">TIR domain-containing protein</fullName>
    </submittedName>
</protein>
<dbReference type="GO" id="GO:0007165">
    <property type="term" value="P:signal transduction"/>
    <property type="evidence" value="ECO:0007669"/>
    <property type="project" value="InterPro"/>
</dbReference>
<dbReference type="InterPro" id="IPR052906">
    <property type="entry name" value="Type_IV_Methyl-Rstrct_Enzyme"/>
</dbReference>
<name>A0A6I5L230_9FLAO</name>
<comment type="caution">
    <text evidence="2">The sequence shown here is derived from an EMBL/GenBank/DDBJ whole genome shotgun (WGS) entry which is preliminary data.</text>
</comment>
<evidence type="ECO:0000259" key="1">
    <source>
        <dbReference type="PROSITE" id="PS50104"/>
    </source>
</evidence>
<dbReference type="AlphaFoldDB" id="A0A6I5L230"/>
<dbReference type="GO" id="GO:0015666">
    <property type="term" value="F:restriction endodeoxyribonuclease activity"/>
    <property type="evidence" value="ECO:0007669"/>
    <property type="project" value="TreeGrafter"/>
</dbReference>
<dbReference type="InterPro" id="IPR007560">
    <property type="entry name" value="Restrct_endonuc_IV_Mrr"/>
</dbReference>
<dbReference type="InterPro" id="IPR000157">
    <property type="entry name" value="TIR_dom"/>
</dbReference>
<dbReference type="InterPro" id="IPR035897">
    <property type="entry name" value="Toll_tir_struct_dom_sf"/>
</dbReference>
<dbReference type="SUPFAM" id="SSF52980">
    <property type="entry name" value="Restriction endonuclease-like"/>
    <property type="match status" value="1"/>
</dbReference>
<gene>
    <name evidence="2" type="ORF">GTK07_07085</name>
</gene>